<accession>A0ABR3ZY24</accession>
<comment type="caution">
    <text evidence="2">The sequence shown here is derived from an EMBL/GenBank/DDBJ whole genome shotgun (WGS) entry which is preliminary data.</text>
</comment>
<dbReference type="EMBL" id="JBEFKJ010000038">
    <property type="protein sequence ID" value="KAL2037650.1"/>
    <property type="molecule type" value="Genomic_DNA"/>
</dbReference>
<evidence type="ECO:0000256" key="1">
    <source>
        <dbReference type="SAM" id="MobiDB-lite"/>
    </source>
</evidence>
<sequence>MHSPDPDLQSRSTMERFEPIRAICKLISPNRDASEPAFASLVGSTTGETEPGKETKGTSQRLSWALAPNFQEDDGEGGVPFVSDITRATKVLINRVSLFQPFESWNRSGPIMLLAPSVIMFASTSLLSFTGESALLIMPA</sequence>
<organism evidence="2 3">
    <name type="scientific">Stereocaulon virgatum</name>
    <dbReference type="NCBI Taxonomy" id="373712"/>
    <lineage>
        <taxon>Eukaryota</taxon>
        <taxon>Fungi</taxon>
        <taxon>Dikarya</taxon>
        <taxon>Ascomycota</taxon>
        <taxon>Pezizomycotina</taxon>
        <taxon>Lecanoromycetes</taxon>
        <taxon>OSLEUM clade</taxon>
        <taxon>Lecanoromycetidae</taxon>
        <taxon>Lecanorales</taxon>
        <taxon>Lecanorineae</taxon>
        <taxon>Stereocaulaceae</taxon>
        <taxon>Stereocaulon</taxon>
    </lineage>
</organism>
<proteinExistence type="predicted"/>
<dbReference type="Proteomes" id="UP001590950">
    <property type="component" value="Unassembled WGS sequence"/>
</dbReference>
<feature type="region of interest" description="Disordered" evidence="1">
    <location>
        <begin position="41"/>
        <end position="60"/>
    </location>
</feature>
<gene>
    <name evidence="2" type="ORF">N7G274_009595</name>
</gene>
<name>A0ABR3ZY24_9LECA</name>
<keyword evidence="3" id="KW-1185">Reference proteome</keyword>
<evidence type="ECO:0000313" key="2">
    <source>
        <dbReference type="EMBL" id="KAL2037650.1"/>
    </source>
</evidence>
<protein>
    <submittedName>
        <fullName evidence="2">Uncharacterized protein</fullName>
    </submittedName>
</protein>
<reference evidence="2 3" key="1">
    <citation type="submission" date="2024-09" db="EMBL/GenBank/DDBJ databases">
        <title>Rethinking Asexuality: The Enigmatic Case of Functional Sexual Genes in Lepraria (Stereocaulaceae).</title>
        <authorList>
            <person name="Doellman M."/>
            <person name="Sun Y."/>
            <person name="Barcenas-Pena A."/>
            <person name="Lumbsch H.T."/>
            <person name="Grewe F."/>
        </authorList>
    </citation>
    <scope>NUCLEOTIDE SEQUENCE [LARGE SCALE GENOMIC DNA]</scope>
    <source>
        <strain evidence="2 3">Mercado 3170</strain>
    </source>
</reference>
<evidence type="ECO:0000313" key="3">
    <source>
        <dbReference type="Proteomes" id="UP001590950"/>
    </source>
</evidence>